<dbReference type="InterPro" id="IPR000039">
    <property type="entry name" value="Ribosomal_eL18"/>
</dbReference>
<evidence type="ECO:0000313" key="5">
    <source>
        <dbReference type="EMBL" id="KPV44973.1"/>
    </source>
</evidence>
<dbReference type="EMBL" id="LJCQ01000400">
    <property type="protein sequence ID" value="KPV44973.1"/>
    <property type="molecule type" value="Genomic_DNA"/>
</dbReference>
<evidence type="ECO:0000313" key="7">
    <source>
        <dbReference type="Proteomes" id="UP000050320"/>
    </source>
</evidence>
<evidence type="ECO:0000313" key="6">
    <source>
        <dbReference type="EMBL" id="KQB34057.1"/>
    </source>
</evidence>
<dbReference type="GeneID" id="84221805"/>
<dbReference type="Pfam" id="PF17135">
    <property type="entry name" value="Ribosomal_L18"/>
    <property type="match status" value="1"/>
</dbReference>
<keyword evidence="7" id="KW-1185">Reference proteome</keyword>
<dbReference type="GO" id="GO:0003723">
    <property type="term" value="F:RNA binding"/>
    <property type="evidence" value="ECO:0007669"/>
    <property type="project" value="TreeGrafter"/>
</dbReference>
<keyword evidence="2 5" id="KW-0689">Ribosomal protein</keyword>
<evidence type="ECO:0000256" key="1">
    <source>
        <dbReference type="ARBA" id="ARBA00006815"/>
    </source>
</evidence>
<reference evidence="5 8" key="1">
    <citation type="submission" date="2015-09" db="EMBL/GenBank/DDBJ databases">
        <title>Draft genome sequence of Acidiplasma aeolicum DSM 18409.</title>
        <authorList>
            <person name="Hemp J."/>
        </authorList>
    </citation>
    <scope>NUCLEOTIDE SEQUENCE [LARGE SCALE GENOMIC DNA]</scope>
    <source>
        <strain evidence="5 8">V</strain>
    </source>
</reference>
<evidence type="ECO:0000256" key="3">
    <source>
        <dbReference type="ARBA" id="ARBA00023274"/>
    </source>
</evidence>
<keyword evidence="3" id="KW-0687">Ribonucleoprotein</keyword>
<dbReference type="EMBL" id="LKBG01000259">
    <property type="protein sequence ID" value="KQB34057.1"/>
    <property type="molecule type" value="Genomic_DNA"/>
</dbReference>
<gene>
    <name evidence="6" type="ORF">AOG54_05840</name>
    <name evidence="5" type="ORF">SE19_08445</name>
</gene>
<reference evidence="6 7" key="2">
    <citation type="submission" date="2015-09" db="EMBL/GenBank/DDBJ databases">
        <title>Heavy metals and arsenic resistance mechanisms in polyextremophilic archaea of the family Ferroplasmaceae.</title>
        <authorList>
            <person name="Bulaev A.G."/>
            <person name="Kanygina A.V."/>
        </authorList>
    </citation>
    <scope>NUCLEOTIDE SEQUENCE [LARGE SCALE GENOMIC DNA]</scope>
    <source>
        <strain evidence="6 7">VT</strain>
    </source>
</reference>
<dbReference type="Proteomes" id="UP000050515">
    <property type="component" value="Unassembled WGS sequence"/>
</dbReference>
<evidence type="ECO:0000313" key="8">
    <source>
        <dbReference type="Proteomes" id="UP000050515"/>
    </source>
</evidence>
<feature type="domain" description="Large ribosomal subunit protein uL15/eL18" evidence="4">
    <location>
        <begin position="24"/>
        <end position="121"/>
    </location>
</feature>
<dbReference type="NCBIfam" id="NF003079">
    <property type="entry name" value="PRK04005.1"/>
    <property type="match status" value="1"/>
</dbReference>
<dbReference type="InterPro" id="IPR036227">
    <property type="entry name" value="Ribosomal_uL15/eL18_sf"/>
</dbReference>
<accession>A0A0N8PPQ4</accession>
<proteinExistence type="inferred from homology"/>
<dbReference type="SUPFAM" id="SSF52080">
    <property type="entry name" value="Ribosomal proteins L15p and L18e"/>
    <property type="match status" value="1"/>
</dbReference>
<dbReference type="RefSeq" id="WP_048100779.1">
    <property type="nucleotide sequence ID" value="NZ_JBBYJF010000015.1"/>
</dbReference>
<sequence>MSIKVERKTSIQIVNIITGLLERSRESGSPFWRDIALRLSSSRRNYAKVNLGKLNDLVNDSDVIVIPGFLLSSGIFNKKIKIAALKASPKARAKLEAAGAEYVDLQDLANENPKGTGIKIIR</sequence>
<dbReference type="GO" id="GO:0006412">
    <property type="term" value="P:translation"/>
    <property type="evidence" value="ECO:0007669"/>
    <property type="project" value="InterPro"/>
</dbReference>
<dbReference type="PATRIC" id="fig|507754.4.peg.1406"/>
<organism evidence="5 8">
    <name type="scientific">Acidiplasma aeolicum</name>
    <dbReference type="NCBI Taxonomy" id="507754"/>
    <lineage>
        <taxon>Archaea</taxon>
        <taxon>Methanobacteriati</taxon>
        <taxon>Thermoplasmatota</taxon>
        <taxon>Thermoplasmata</taxon>
        <taxon>Thermoplasmatales</taxon>
        <taxon>Ferroplasmaceae</taxon>
        <taxon>Acidiplasma</taxon>
    </lineage>
</organism>
<dbReference type="Proteomes" id="UP000050320">
    <property type="component" value="Unassembled WGS sequence"/>
</dbReference>
<comment type="similarity">
    <text evidence="1">Belongs to the eukaryotic ribosomal protein eL18 family.</text>
</comment>
<protein>
    <submittedName>
        <fullName evidence="5">50S ribosomal protein L18e</fullName>
    </submittedName>
</protein>
<dbReference type="OrthoDB" id="11309at2157"/>
<dbReference type="GO" id="GO:0003735">
    <property type="term" value="F:structural constituent of ribosome"/>
    <property type="evidence" value="ECO:0007669"/>
    <property type="project" value="InterPro"/>
</dbReference>
<dbReference type="AlphaFoldDB" id="A0A0N8PPQ4"/>
<dbReference type="PANTHER" id="PTHR10934:SF2">
    <property type="entry name" value="LARGE RIBOSOMAL SUBUNIT PROTEIN EL18"/>
    <property type="match status" value="1"/>
</dbReference>
<dbReference type="PANTHER" id="PTHR10934">
    <property type="entry name" value="60S RIBOSOMAL PROTEIN L18"/>
    <property type="match status" value="1"/>
</dbReference>
<dbReference type="Gene3D" id="3.100.10.10">
    <property type="match status" value="1"/>
</dbReference>
<dbReference type="GO" id="GO:0022625">
    <property type="term" value="C:cytosolic large ribosomal subunit"/>
    <property type="evidence" value="ECO:0007669"/>
    <property type="project" value="TreeGrafter"/>
</dbReference>
<evidence type="ECO:0000256" key="2">
    <source>
        <dbReference type="ARBA" id="ARBA00022980"/>
    </source>
</evidence>
<dbReference type="InterPro" id="IPR021131">
    <property type="entry name" value="Ribosomal_uL15/eL18"/>
</dbReference>
<comment type="caution">
    <text evidence="5">The sequence shown here is derived from an EMBL/GenBank/DDBJ whole genome shotgun (WGS) entry which is preliminary data.</text>
</comment>
<name>A0A0N8PPQ4_9ARCH</name>
<evidence type="ECO:0000259" key="4">
    <source>
        <dbReference type="Pfam" id="PF17135"/>
    </source>
</evidence>